<reference evidence="2" key="1">
    <citation type="submission" date="2020-05" db="EMBL/GenBank/DDBJ databases">
        <authorList>
            <person name="Chiriac C."/>
            <person name="Salcher M."/>
            <person name="Ghai R."/>
            <person name="Kavagutti S V."/>
        </authorList>
    </citation>
    <scope>NUCLEOTIDE SEQUENCE</scope>
</reference>
<feature type="region of interest" description="Disordered" evidence="1">
    <location>
        <begin position="65"/>
        <end position="134"/>
    </location>
</feature>
<organism evidence="2">
    <name type="scientific">freshwater metagenome</name>
    <dbReference type="NCBI Taxonomy" id="449393"/>
    <lineage>
        <taxon>unclassified sequences</taxon>
        <taxon>metagenomes</taxon>
        <taxon>ecological metagenomes</taxon>
    </lineage>
</organism>
<evidence type="ECO:0000313" key="2">
    <source>
        <dbReference type="EMBL" id="CAB4530552.1"/>
    </source>
</evidence>
<dbReference type="EMBL" id="CAEZSF010000013">
    <property type="protein sequence ID" value="CAB4530552.1"/>
    <property type="molecule type" value="Genomic_DNA"/>
</dbReference>
<accession>A0A6J6AUQ0</accession>
<protein>
    <submittedName>
        <fullName evidence="2">Unannotated protein</fullName>
    </submittedName>
</protein>
<evidence type="ECO:0000256" key="1">
    <source>
        <dbReference type="SAM" id="MobiDB-lite"/>
    </source>
</evidence>
<sequence length="157" mass="16291">MAFGQVSGPPAAVQQLNRLAELLAERGFDSFKEARHPFGLTQRQAGGKFSSAEAAELIDRLEAEAIVSADPPKKANGTTSAKRSSATVAAQGASSSASAASTGSSKTTGAEVPQSAAAQARASKKRRAREEEVATRIESEVMANELVSRGWCCIAPE</sequence>
<dbReference type="AlphaFoldDB" id="A0A6J6AUQ0"/>
<feature type="compositionally biased region" description="Low complexity" evidence="1">
    <location>
        <begin position="84"/>
        <end position="121"/>
    </location>
</feature>
<gene>
    <name evidence="2" type="ORF">UFOPK1358_00266</name>
</gene>
<proteinExistence type="predicted"/>
<name>A0A6J6AUQ0_9ZZZZ</name>